<dbReference type="Pfam" id="PF05016">
    <property type="entry name" value="ParE_toxin"/>
    <property type="match status" value="1"/>
</dbReference>
<reference evidence="2 3" key="1">
    <citation type="journal article" date="2016" name="Genome Announc.">
        <title>First Complete Genome Sequence of a Subdivision 6 Acidobacterium Strain.</title>
        <authorList>
            <person name="Huang S."/>
            <person name="Vieira S."/>
            <person name="Bunk B."/>
            <person name="Riedel T."/>
            <person name="Sproer C."/>
            <person name="Overmann J."/>
        </authorList>
    </citation>
    <scope>NUCLEOTIDE SEQUENCE [LARGE SCALE GENOMIC DNA]</scope>
    <source>
        <strain evidence="3">DSM 100886 HEG_-6_39</strain>
    </source>
</reference>
<keyword evidence="3" id="KW-1185">Reference proteome</keyword>
<keyword evidence="1" id="KW-1277">Toxin-antitoxin system</keyword>
<dbReference type="InterPro" id="IPR007712">
    <property type="entry name" value="RelE/ParE_toxin"/>
</dbReference>
<dbReference type="RefSeq" id="WP_157899435.1">
    <property type="nucleotide sequence ID" value="NZ_CP015136.1"/>
</dbReference>
<dbReference type="EMBL" id="CP015136">
    <property type="protein sequence ID" value="AMY10714.1"/>
    <property type="molecule type" value="Genomic_DNA"/>
</dbReference>
<sequence>MKRLVIAEIARADLTSIRRYSTRTWGPGADRQVHECLQDCLKALTRGTEFTRSRDDLWPRIRMATSGRHSIFFETDDAQVLVVRVLHQSMDYRRHLGATGEAADETN</sequence>
<gene>
    <name evidence="2" type="primary">parE1</name>
    <name evidence="2" type="ORF">LuPra_03953</name>
</gene>
<dbReference type="OrthoDB" id="9798046at2"/>
<dbReference type="InterPro" id="IPR035093">
    <property type="entry name" value="RelE/ParE_toxin_dom_sf"/>
</dbReference>
<dbReference type="Gene3D" id="3.30.2310.20">
    <property type="entry name" value="RelE-like"/>
    <property type="match status" value="1"/>
</dbReference>
<dbReference type="AlphaFoldDB" id="A0A143PSC8"/>
<protein>
    <submittedName>
        <fullName evidence="2">Toxin ParE1</fullName>
    </submittedName>
</protein>
<dbReference type="KEGG" id="abac:LuPra_03953"/>
<name>A0A143PSC8_LUTPR</name>
<evidence type="ECO:0000256" key="1">
    <source>
        <dbReference type="ARBA" id="ARBA00022649"/>
    </source>
</evidence>
<dbReference type="Proteomes" id="UP000076079">
    <property type="component" value="Chromosome"/>
</dbReference>
<evidence type="ECO:0000313" key="3">
    <source>
        <dbReference type="Proteomes" id="UP000076079"/>
    </source>
</evidence>
<organism evidence="2 3">
    <name type="scientific">Luteitalea pratensis</name>
    <dbReference type="NCBI Taxonomy" id="1855912"/>
    <lineage>
        <taxon>Bacteria</taxon>
        <taxon>Pseudomonadati</taxon>
        <taxon>Acidobacteriota</taxon>
        <taxon>Vicinamibacteria</taxon>
        <taxon>Vicinamibacterales</taxon>
        <taxon>Vicinamibacteraceae</taxon>
        <taxon>Luteitalea</taxon>
    </lineage>
</organism>
<accession>A0A143PSC8</accession>
<dbReference type="STRING" id="1855912.LuPra_03953"/>
<proteinExistence type="predicted"/>
<evidence type="ECO:0000313" key="2">
    <source>
        <dbReference type="EMBL" id="AMY10714.1"/>
    </source>
</evidence>
<reference evidence="3" key="2">
    <citation type="submission" date="2016-04" db="EMBL/GenBank/DDBJ databases">
        <title>First Complete Genome Sequence of a Subdivision 6 Acidobacterium.</title>
        <authorList>
            <person name="Huang S."/>
            <person name="Vieira S."/>
            <person name="Bunk B."/>
            <person name="Riedel T."/>
            <person name="Sproeer C."/>
            <person name="Overmann J."/>
        </authorList>
    </citation>
    <scope>NUCLEOTIDE SEQUENCE [LARGE SCALE GENOMIC DNA]</scope>
    <source>
        <strain evidence="3">DSM 100886 HEG_-6_39</strain>
    </source>
</reference>